<protein>
    <submittedName>
        <fullName evidence="3">Uncharacterized protein</fullName>
    </submittedName>
</protein>
<feature type="region of interest" description="Disordered" evidence="1">
    <location>
        <begin position="256"/>
        <end position="304"/>
    </location>
</feature>
<keyword evidence="2" id="KW-1133">Transmembrane helix</keyword>
<feature type="compositionally biased region" description="Polar residues" evidence="1">
    <location>
        <begin position="410"/>
        <end position="425"/>
    </location>
</feature>
<feature type="region of interest" description="Disordered" evidence="1">
    <location>
        <begin position="328"/>
        <end position="428"/>
    </location>
</feature>
<evidence type="ECO:0000256" key="1">
    <source>
        <dbReference type="SAM" id="MobiDB-lite"/>
    </source>
</evidence>
<keyword evidence="2" id="KW-0812">Transmembrane</keyword>
<keyword evidence="2" id="KW-0472">Membrane</keyword>
<dbReference type="RefSeq" id="XP_047843761.1">
    <property type="nucleotide sequence ID" value="XM_047987772.1"/>
</dbReference>
<feature type="transmembrane region" description="Helical" evidence="2">
    <location>
        <begin position="225"/>
        <end position="247"/>
    </location>
</feature>
<dbReference type="AlphaFoldDB" id="A0A9Q8QII9"/>
<dbReference type="GeneID" id="72068329"/>
<accession>A0A9Q8QII9</accession>
<name>A0A9Q8QII9_9HYPO</name>
<evidence type="ECO:0000313" key="3">
    <source>
        <dbReference type="EMBL" id="UNI20280.1"/>
    </source>
</evidence>
<evidence type="ECO:0000256" key="2">
    <source>
        <dbReference type="SAM" id="Phobius"/>
    </source>
</evidence>
<evidence type="ECO:0000313" key="4">
    <source>
        <dbReference type="Proteomes" id="UP000829364"/>
    </source>
</evidence>
<organism evidence="3 4">
    <name type="scientific">Purpureocillium takamizusanense</name>
    <dbReference type="NCBI Taxonomy" id="2060973"/>
    <lineage>
        <taxon>Eukaryota</taxon>
        <taxon>Fungi</taxon>
        <taxon>Dikarya</taxon>
        <taxon>Ascomycota</taxon>
        <taxon>Pezizomycotina</taxon>
        <taxon>Sordariomycetes</taxon>
        <taxon>Hypocreomycetidae</taxon>
        <taxon>Hypocreales</taxon>
        <taxon>Ophiocordycipitaceae</taxon>
        <taxon>Purpureocillium</taxon>
    </lineage>
</organism>
<feature type="region of interest" description="Disordered" evidence="1">
    <location>
        <begin position="110"/>
        <end position="145"/>
    </location>
</feature>
<gene>
    <name evidence="3" type="ORF">JDV02_006380</name>
</gene>
<dbReference type="EMBL" id="CP086358">
    <property type="protein sequence ID" value="UNI20280.1"/>
    <property type="molecule type" value="Genomic_DNA"/>
</dbReference>
<dbReference type="OrthoDB" id="5244978at2759"/>
<proteinExistence type="predicted"/>
<keyword evidence="4" id="KW-1185">Reference proteome</keyword>
<reference evidence="3" key="1">
    <citation type="submission" date="2021-11" db="EMBL/GenBank/DDBJ databases">
        <title>Purpureocillium_takamizusanense_genome.</title>
        <authorList>
            <person name="Nguyen N.-H."/>
        </authorList>
    </citation>
    <scope>NUCLEOTIDE SEQUENCE</scope>
    <source>
        <strain evidence="3">PT3</strain>
    </source>
</reference>
<sequence>MSRSTAIPDVKCGPSRRGILTVGVADVPSCIAACRRRLLQSVSSRNETLQESCQALSSDSANASEALRAAYVCNHQLCGVQNRTDRGQDPNVNWLIDTCSRLGQYSLTDPGPPPAIFSKKSTPANEQGPHPCGRQTPAASIKSDGPYSQSLLKRLLAKVESRYSPDMAGLQPASASITTPSSASSAIAGGPIRDPSLAAGLHPPAVIIAASRGSRDTGLSIGAKITIALSTAAVLFILASLVLVWYLRFRRQARRARLHGDSNSSSKDDHSRIGAHGSPMPLLSAAPRLTNPSDSPLRPPARLRDRRFLARGSNWPLSDMDEFPQGIVTGNEDMPTSPGVRKHRARPSSLKTGARSLRVATSRGTATTGTGTVRYGNVASPPQTPRTPRQQTSLDLFSIASPGPPPTRALPSTPTERSPSVSPSTRRQREGIGVAIGSWSQTPGGSRELLLELMEEPVQEAHRSWGTWSGRSGPGSVGMAPSSVVTSTRTRELNSPVMDEGELERLGGTYK</sequence>
<dbReference type="Proteomes" id="UP000829364">
    <property type="component" value="Chromosome 5"/>
</dbReference>
<feature type="region of interest" description="Disordered" evidence="1">
    <location>
        <begin position="465"/>
        <end position="511"/>
    </location>
</feature>
<feature type="compositionally biased region" description="Low complexity" evidence="1">
    <location>
        <begin position="358"/>
        <end position="374"/>
    </location>
</feature>